<keyword evidence="8" id="KW-1185">Reference proteome</keyword>
<dbReference type="GO" id="GO:0016020">
    <property type="term" value="C:membrane"/>
    <property type="evidence" value="ECO:0007669"/>
    <property type="project" value="UniProtKB-SubCell"/>
</dbReference>
<dbReference type="InterPro" id="IPR058257">
    <property type="entry name" value="CorA-like_dom"/>
</dbReference>
<reference evidence="7 8" key="1">
    <citation type="submission" date="2016-03" db="EMBL/GenBank/DDBJ databases">
        <authorList>
            <person name="Ploux O."/>
        </authorList>
    </citation>
    <scope>NUCLEOTIDE SEQUENCE [LARGE SCALE GENOMIC DNA]</scope>
    <source>
        <strain evidence="7 8">UAMH 11012</strain>
    </source>
</reference>
<evidence type="ECO:0000256" key="2">
    <source>
        <dbReference type="ARBA" id="ARBA00022692"/>
    </source>
</evidence>
<organism evidence="7 8">
    <name type="scientific">Phialocephala subalpina</name>
    <dbReference type="NCBI Taxonomy" id="576137"/>
    <lineage>
        <taxon>Eukaryota</taxon>
        <taxon>Fungi</taxon>
        <taxon>Dikarya</taxon>
        <taxon>Ascomycota</taxon>
        <taxon>Pezizomycotina</taxon>
        <taxon>Leotiomycetes</taxon>
        <taxon>Helotiales</taxon>
        <taxon>Mollisiaceae</taxon>
        <taxon>Phialocephala</taxon>
        <taxon>Phialocephala fortinii species complex</taxon>
    </lineage>
</organism>
<dbReference type="Gene3D" id="1.20.58.340">
    <property type="entry name" value="Magnesium transport protein CorA, transmembrane region"/>
    <property type="match status" value="1"/>
</dbReference>
<evidence type="ECO:0000256" key="3">
    <source>
        <dbReference type="ARBA" id="ARBA00022989"/>
    </source>
</evidence>
<dbReference type="Proteomes" id="UP000184330">
    <property type="component" value="Unassembled WGS sequence"/>
</dbReference>
<feature type="transmembrane region" description="Helical" evidence="5">
    <location>
        <begin position="411"/>
        <end position="433"/>
    </location>
</feature>
<dbReference type="Pfam" id="PF26616">
    <property type="entry name" value="CorA-like"/>
    <property type="match status" value="1"/>
</dbReference>
<accession>A0A1L7WT79</accession>
<evidence type="ECO:0000313" key="8">
    <source>
        <dbReference type="Proteomes" id="UP000184330"/>
    </source>
</evidence>
<name>A0A1L7WT79_9HELO</name>
<feature type="domain" description="CorA-like transporter" evidence="6">
    <location>
        <begin position="14"/>
        <end position="268"/>
    </location>
</feature>
<dbReference type="OrthoDB" id="5396681at2759"/>
<sequence>MSTTSEANNVEAEWLKYPTNLEHYDPIATDGAACIGHIDHLSDVIFSKRTKLEVLELLDSSLVSRKEIESEDALDVFLSANLAPPSFRIMHVITPYYGRGADSSLFKILSRYQVSPEFLDVVCAFGDKQSSSDEVSESGLYNSFDGISYGMHILCAYKGVLLTDADISYQLRYVERNKRSHGDPWSLRQTGVYHKVSGMGTGNKKSLWVLLHPMPKSKAYRRLQEVNSDELTGGVMKADSLRPHLLVYSSYIDNWRLYLHDMTRQFLELEDNLMTSELRDRNEYTMLNFETLQKLRHLAGKLIPIPTILQASIKTLKSITDMNNTIEKERVEDGEFVSIGVPSRVSRTSYHLKVFENRLESYLASCHVLQARIENMTKFLADGLSLQNQEISAESNGHLVTLTKDTVDDSATVRAITFVTLIYLPATFISGLLGSNLFSFQAETTNFVVSRQFWIYVVLTVPLTFLTVGYWKYRTHQQAKKRAEDVALQQMHMV</sequence>
<evidence type="ECO:0000256" key="4">
    <source>
        <dbReference type="ARBA" id="ARBA00023136"/>
    </source>
</evidence>
<dbReference type="InterPro" id="IPR045863">
    <property type="entry name" value="CorA_TM1_TM2"/>
</dbReference>
<dbReference type="SUPFAM" id="SSF144083">
    <property type="entry name" value="Magnesium transport protein CorA, transmembrane region"/>
    <property type="match status" value="1"/>
</dbReference>
<feature type="transmembrane region" description="Helical" evidence="5">
    <location>
        <begin position="453"/>
        <end position="473"/>
    </location>
</feature>
<keyword evidence="3 5" id="KW-1133">Transmembrane helix</keyword>
<evidence type="ECO:0000256" key="5">
    <source>
        <dbReference type="SAM" id="Phobius"/>
    </source>
</evidence>
<evidence type="ECO:0000256" key="1">
    <source>
        <dbReference type="ARBA" id="ARBA00004141"/>
    </source>
</evidence>
<gene>
    <name evidence="7" type="ORF">PAC_05857</name>
</gene>
<dbReference type="STRING" id="576137.A0A1L7WT79"/>
<evidence type="ECO:0000259" key="6">
    <source>
        <dbReference type="Pfam" id="PF26616"/>
    </source>
</evidence>
<dbReference type="AlphaFoldDB" id="A0A1L7WT79"/>
<evidence type="ECO:0000313" key="7">
    <source>
        <dbReference type="EMBL" id="CZR55969.1"/>
    </source>
</evidence>
<comment type="subcellular location">
    <subcellularLocation>
        <location evidence="1">Membrane</location>
        <topology evidence="1">Multi-pass membrane protein</topology>
    </subcellularLocation>
</comment>
<keyword evidence="4 5" id="KW-0472">Membrane</keyword>
<keyword evidence="2 5" id="KW-0812">Transmembrane</keyword>
<protein>
    <recommendedName>
        <fullName evidence="6">CorA-like transporter domain-containing protein</fullName>
    </recommendedName>
</protein>
<proteinExistence type="predicted"/>
<dbReference type="EMBL" id="FJOG01000007">
    <property type="protein sequence ID" value="CZR55969.1"/>
    <property type="molecule type" value="Genomic_DNA"/>
</dbReference>